<dbReference type="GO" id="GO:0008270">
    <property type="term" value="F:zinc ion binding"/>
    <property type="evidence" value="ECO:0007669"/>
    <property type="project" value="InterPro"/>
</dbReference>
<evidence type="ECO:0000256" key="3">
    <source>
        <dbReference type="ARBA" id="ARBA00022833"/>
    </source>
</evidence>
<keyword evidence="8" id="KW-1185">Reference proteome</keyword>
<keyword evidence="3 5" id="KW-0862">Zinc</keyword>
<evidence type="ECO:0000256" key="4">
    <source>
        <dbReference type="ARBA" id="ARBA00023002"/>
    </source>
</evidence>
<dbReference type="GO" id="GO:0016616">
    <property type="term" value="F:oxidoreductase activity, acting on the CH-OH group of donors, NAD or NADP as acceptor"/>
    <property type="evidence" value="ECO:0007669"/>
    <property type="project" value="InterPro"/>
</dbReference>
<dbReference type="Pfam" id="PF00107">
    <property type="entry name" value="ADH_zinc_N"/>
    <property type="match status" value="1"/>
</dbReference>
<comment type="similarity">
    <text evidence="5">Belongs to the zinc-containing alcohol dehydrogenase family.</text>
</comment>
<comment type="cofactor">
    <cofactor evidence="1 5">
        <name>Zn(2+)</name>
        <dbReference type="ChEBI" id="CHEBI:29105"/>
    </cofactor>
</comment>
<dbReference type="SMART" id="SM00829">
    <property type="entry name" value="PKS_ER"/>
    <property type="match status" value="1"/>
</dbReference>
<dbReference type="EMBL" id="JASFZW010000005">
    <property type="protein sequence ID" value="KAK2078078.1"/>
    <property type="molecule type" value="Genomic_DNA"/>
</dbReference>
<evidence type="ECO:0000313" key="7">
    <source>
        <dbReference type="EMBL" id="KAK2078078.1"/>
    </source>
</evidence>
<dbReference type="InterPro" id="IPR029752">
    <property type="entry name" value="D-isomer_DH_CS1"/>
</dbReference>
<dbReference type="PROSITE" id="PS00065">
    <property type="entry name" value="D_2_HYDROXYACID_DH_1"/>
    <property type="match status" value="1"/>
</dbReference>
<dbReference type="CDD" id="cd05283">
    <property type="entry name" value="CAD1"/>
    <property type="match status" value="1"/>
</dbReference>
<protein>
    <submittedName>
        <fullName evidence="7">8-hydroxygeraniol dehydrogenase</fullName>
    </submittedName>
</protein>
<dbReference type="InterPro" id="IPR013154">
    <property type="entry name" value="ADH-like_N"/>
</dbReference>
<dbReference type="InterPro" id="IPR036291">
    <property type="entry name" value="NAD(P)-bd_dom_sf"/>
</dbReference>
<dbReference type="InterPro" id="IPR013149">
    <property type="entry name" value="ADH-like_C"/>
</dbReference>
<dbReference type="InterPro" id="IPR047109">
    <property type="entry name" value="CAD-like"/>
</dbReference>
<dbReference type="InterPro" id="IPR020843">
    <property type="entry name" value="ER"/>
</dbReference>
<dbReference type="AlphaFoldDB" id="A0AAD9MLF9"/>
<dbReference type="Gene3D" id="3.40.50.720">
    <property type="entry name" value="NAD(P)-binding Rossmann-like Domain"/>
    <property type="match status" value="1"/>
</dbReference>
<dbReference type="InterPro" id="IPR002328">
    <property type="entry name" value="ADH_Zn_CS"/>
</dbReference>
<dbReference type="SUPFAM" id="SSF50129">
    <property type="entry name" value="GroES-like"/>
    <property type="match status" value="1"/>
</dbReference>
<reference evidence="7" key="1">
    <citation type="submission" date="2021-01" db="EMBL/GenBank/DDBJ databases">
        <authorList>
            <person name="Eckstrom K.M.E."/>
        </authorList>
    </citation>
    <scope>NUCLEOTIDE SEQUENCE</scope>
    <source>
        <strain evidence="7">UVCC 0001</strain>
    </source>
</reference>
<sequence length="380" mass="40846">MVRIKLVRPMTEVKSFDEFSEAVKKPCACSHAKGSGSVLGYAALDDSGHLEPFRFDRRPVGPTDISFAVTHCGICHSDLHQIKNEWKNSIFPMVPGHEIVGICTEVGPQVTKFKPGDRVAVGCMVDSCGECEACQRGLEQYCSVGVQWTYNTTAPDGTINQGGYSTSLVVKESFALRFPDNLPLDAGAPLLCAGITTYSPLRHWGLDKPGKKVGVIGLGGLGHMAVKLAKAFGAEVTVFSTSPGKEHEALHEFGADHFIVSKDRAAMKKAHSTLDGIIDTVSANHPLADYLATLKLDGSLIMVPLALPAFAITAQRRSVAGSAIGGIQETQEMLDFCGEHNVTCMIEKVDVADVNKAMERLAANDVKYRFVLEIAKTLVA</sequence>
<dbReference type="PANTHER" id="PTHR42683">
    <property type="entry name" value="ALDEHYDE REDUCTASE"/>
    <property type="match status" value="1"/>
</dbReference>
<organism evidence="7 8">
    <name type="scientific">Prototheca wickerhamii</name>
    <dbReference type="NCBI Taxonomy" id="3111"/>
    <lineage>
        <taxon>Eukaryota</taxon>
        <taxon>Viridiplantae</taxon>
        <taxon>Chlorophyta</taxon>
        <taxon>core chlorophytes</taxon>
        <taxon>Trebouxiophyceae</taxon>
        <taxon>Chlorellales</taxon>
        <taxon>Chlorellaceae</taxon>
        <taxon>Prototheca</taxon>
    </lineage>
</organism>
<accession>A0AAD9MLF9</accession>
<dbReference type="FunFam" id="3.90.180.10:FF:000004">
    <property type="entry name" value="probable cinnamyl alcohol dehydrogenase"/>
    <property type="match status" value="1"/>
</dbReference>
<evidence type="ECO:0000256" key="2">
    <source>
        <dbReference type="ARBA" id="ARBA00022723"/>
    </source>
</evidence>
<dbReference type="FunFam" id="3.40.50.720:FF:000022">
    <property type="entry name" value="Cinnamyl alcohol dehydrogenase"/>
    <property type="match status" value="1"/>
</dbReference>
<evidence type="ECO:0000313" key="8">
    <source>
        <dbReference type="Proteomes" id="UP001255856"/>
    </source>
</evidence>
<dbReference type="Pfam" id="PF08240">
    <property type="entry name" value="ADH_N"/>
    <property type="match status" value="1"/>
</dbReference>
<keyword evidence="4" id="KW-0560">Oxidoreductase</keyword>
<dbReference type="InterPro" id="IPR011032">
    <property type="entry name" value="GroES-like_sf"/>
</dbReference>
<gene>
    <name evidence="7" type="primary">10HGO</name>
    <name evidence="7" type="ORF">QBZ16_003946</name>
</gene>
<dbReference type="GO" id="GO:0009809">
    <property type="term" value="P:lignin biosynthetic process"/>
    <property type="evidence" value="ECO:0007669"/>
    <property type="project" value="UniProtKB-ARBA"/>
</dbReference>
<evidence type="ECO:0000256" key="5">
    <source>
        <dbReference type="RuleBase" id="RU361277"/>
    </source>
</evidence>
<keyword evidence="2 5" id="KW-0479">Metal-binding</keyword>
<evidence type="ECO:0000259" key="6">
    <source>
        <dbReference type="SMART" id="SM00829"/>
    </source>
</evidence>
<proteinExistence type="inferred from homology"/>
<dbReference type="SUPFAM" id="SSF51735">
    <property type="entry name" value="NAD(P)-binding Rossmann-fold domains"/>
    <property type="match status" value="1"/>
</dbReference>
<dbReference type="Proteomes" id="UP001255856">
    <property type="component" value="Unassembled WGS sequence"/>
</dbReference>
<dbReference type="PROSITE" id="PS00059">
    <property type="entry name" value="ADH_ZINC"/>
    <property type="match status" value="1"/>
</dbReference>
<comment type="caution">
    <text evidence="7">The sequence shown here is derived from an EMBL/GenBank/DDBJ whole genome shotgun (WGS) entry which is preliminary data.</text>
</comment>
<evidence type="ECO:0000256" key="1">
    <source>
        <dbReference type="ARBA" id="ARBA00001947"/>
    </source>
</evidence>
<dbReference type="Gene3D" id="3.90.180.10">
    <property type="entry name" value="Medium-chain alcohol dehydrogenases, catalytic domain"/>
    <property type="match status" value="1"/>
</dbReference>
<feature type="domain" description="Enoyl reductase (ER)" evidence="6">
    <location>
        <begin position="48"/>
        <end position="372"/>
    </location>
</feature>
<name>A0AAD9MLF9_PROWI</name>